<protein>
    <submittedName>
        <fullName evidence="1">Uncharacterized protein</fullName>
    </submittedName>
</protein>
<keyword evidence="2" id="KW-1185">Reference proteome</keyword>
<proteinExistence type="predicted"/>
<dbReference type="AlphaFoldDB" id="A0A0V0Z8T1"/>
<comment type="caution">
    <text evidence="1">The sequence shown here is derived from an EMBL/GenBank/DDBJ whole genome shotgun (WGS) entry which is preliminary data.</text>
</comment>
<dbReference type="Proteomes" id="UP000054783">
    <property type="component" value="Unassembled WGS sequence"/>
</dbReference>
<name>A0A0V0Z8T1_9BILA</name>
<gene>
    <name evidence="1" type="ORF">T12_4384</name>
</gene>
<accession>A0A0V0Z8T1</accession>
<evidence type="ECO:0000313" key="2">
    <source>
        <dbReference type="Proteomes" id="UP000054783"/>
    </source>
</evidence>
<dbReference type="EMBL" id="JYDQ01000301">
    <property type="protein sequence ID" value="KRY08921.1"/>
    <property type="molecule type" value="Genomic_DNA"/>
</dbReference>
<reference evidence="1 2" key="1">
    <citation type="submission" date="2015-01" db="EMBL/GenBank/DDBJ databases">
        <title>Evolution of Trichinella species and genotypes.</title>
        <authorList>
            <person name="Korhonen P.K."/>
            <person name="Edoardo P."/>
            <person name="Giuseppe L.R."/>
            <person name="Gasser R.B."/>
        </authorList>
    </citation>
    <scope>NUCLEOTIDE SEQUENCE [LARGE SCALE GENOMIC DNA]</scope>
    <source>
        <strain evidence="1">ISS2496</strain>
    </source>
</reference>
<organism evidence="1 2">
    <name type="scientific">Trichinella patagoniensis</name>
    <dbReference type="NCBI Taxonomy" id="990121"/>
    <lineage>
        <taxon>Eukaryota</taxon>
        <taxon>Metazoa</taxon>
        <taxon>Ecdysozoa</taxon>
        <taxon>Nematoda</taxon>
        <taxon>Enoplea</taxon>
        <taxon>Dorylaimia</taxon>
        <taxon>Trichinellida</taxon>
        <taxon>Trichinellidae</taxon>
        <taxon>Trichinella</taxon>
    </lineage>
</organism>
<sequence length="430" mass="48724">MSSGMPLKYTQGEDPCMMSCPVSFRTTKAGEDFLFWQNSSRHILVFATGSNIRLLADRRALGMDGTFTVLPQWYQQLFTIHEICGVYAGAGSLPFMYGATSQIRGYRADTSTSAKWYIKKSVSWGLKTRYRTEIETKRKIRMLLATAFLPVPQVDTGVRLLEAGTTGWHNRFNKKVGGNKLGLYRLLHYLEEEQGVMEMLINQLLSRNSAAGFIRQISSRCAEKQQRFMIYTDEYTSGRRTLEPHARADLMPPSKLLQQEPTKIGLQRTNRNDKYWMCTERSRGCRGTLSTNLEATEVIRSREHAESCLVNPHAFYHYQQLADGGPQNIRDLHCCAFSNVGPGAAHNVQTSGPEIPMLTNDSELRRAVLNHYSPINDRFLPPNLVKDLPMYSRIFEVLLSKAEELGAQLNPAKFVCDFETDFNFCQAGLA</sequence>
<dbReference type="STRING" id="990121.A0A0V0Z8T1"/>
<evidence type="ECO:0000313" key="1">
    <source>
        <dbReference type="EMBL" id="KRY08921.1"/>
    </source>
</evidence>